<evidence type="ECO:0008006" key="4">
    <source>
        <dbReference type="Google" id="ProtNLM"/>
    </source>
</evidence>
<dbReference type="OrthoDB" id="9104154at2"/>
<sequence>MKTVLVIAAVTVCLSGLAACGTTKSYSEMYVRGWTRESMDKRFPAGTTERQVVDRLGYPYRARKADGVERWDYTGGKTSKQTVSFVFRDGKLVQKMYENF</sequence>
<dbReference type="AlphaFoldDB" id="A0A1X7LT39"/>
<proteinExistence type="predicted"/>
<dbReference type="RefSeq" id="WP_143809040.1">
    <property type="nucleotide sequence ID" value="NZ_FXAT01000008.1"/>
</dbReference>
<feature type="chain" id="PRO_5012891756" description="Beta-barrel assembly machine subunit BamE" evidence="1">
    <location>
        <begin position="19"/>
        <end position="100"/>
    </location>
</feature>
<dbReference type="EMBL" id="FXAT01000008">
    <property type="protein sequence ID" value="SMG56422.1"/>
    <property type="molecule type" value="Genomic_DNA"/>
</dbReference>
<gene>
    <name evidence="2" type="ORF">SAMN06265784_108172</name>
</gene>
<organism evidence="2 3">
    <name type="scientific">Paraburkholderia susongensis</name>
    <dbReference type="NCBI Taxonomy" id="1515439"/>
    <lineage>
        <taxon>Bacteria</taxon>
        <taxon>Pseudomonadati</taxon>
        <taxon>Pseudomonadota</taxon>
        <taxon>Betaproteobacteria</taxon>
        <taxon>Burkholderiales</taxon>
        <taxon>Burkholderiaceae</taxon>
        <taxon>Paraburkholderia</taxon>
    </lineage>
</organism>
<reference evidence="3" key="1">
    <citation type="submission" date="2017-04" db="EMBL/GenBank/DDBJ databases">
        <authorList>
            <person name="Varghese N."/>
            <person name="Submissions S."/>
        </authorList>
    </citation>
    <scope>NUCLEOTIDE SEQUENCE [LARGE SCALE GENOMIC DNA]</scope>
    <source>
        <strain evidence="3">LMG 29540</strain>
    </source>
</reference>
<dbReference type="PROSITE" id="PS51257">
    <property type="entry name" value="PROKAR_LIPOPROTEIN"/>
    <property type="match status" value="1"/>
</dbReference>
<name>A0A1X7LT39_9BURK</name>
<feature type="signal peptide" evidence="1">
    <location>
        <begin position="1"/>
        <end position="18"/>
    </location>
</feature>
<evidence type="ECO:0000313" key="3">
    <source>
        <dbReference type="Proteomes" id="UP000193228"/>
    </source>
</evidence>
<evidence type="ECO:0000313" key="2">
    <source>
        <dbReference type="EMBL" id="SMG56422.1"/>
    </source>
</evidence>
<protein>
    <recommendedName>
        <fullName evidence="4">Beta-barrel assembly machine subunit BamE</fullName>
    </recommendedName>
</protein>
<evidence type="ECO:0000256" key="1">
    <source>
        <dbReference type="SAM" id="SignalP"/>
    </source>
</evidence>
<accession>A0A1X7LT39</accession>
<dbReference type="Proteomes" id="UP000193228">
    <property type="component" value="Unassembled WGS sequence"/>
</dbReference>
<keyword evidence="3" id="KW-1185">Reference proteome</keyword>
<keyword evidence="1" id="KW-0732">Signal</keyword>